<proteinExistence type="inferred from homology"/>
<dbReference type="SUPFAM" id="SSF53383">
    <property type="entry name" value="PLP-dependent transferases"/>
    <property type="match status" value="1"/>
</dbReference>
<keyword evidence="4" id="KW-0479">Metal-binding</keyword>
<dbReference type="InterPro" id="IPR016454">
    <property type="entry name" value="Cysteine_dSase"/>
</dbReference>
<keyword evidence="3" id="KW-0808">Transferase</keyword>
<sequence length="406" mass="43683">MGFFGTRRIYLDYASATPVSAQALRAMREAERLVGNPSSIHSEGVEAKHALENSRSKIAAELACKAREIIFTSGITESNNLAILGCARKRELSPAGMTGTHWIVSSIEHASVLECFNEIERMGGAVSHVDPDSHGVISPDAVARSLCSGTVFVSIGWTNNELGVVQPLSAIKQVLREHEEKHGTSIIFHTDAGQGPLYRPLQVHTLGVDLLALGSAKLYGPHGIGCLYVSNRSPVASLILGGGQERGLRAGTESVALTAGFAEALMQIGCERDGEAKRLAKLRNMLAERLAEGIHGLVINGDLKRALPHMLNISIQDIRSEYFMLALDRAGIAVSTKSACNEGEMSRSHVVLRLAEAAAKEVGETHAQAWRSENTLRFSLGRATSARDIKRVSDECIAITNRMKSS</sequence>
<dbReference type="GO" id="GO:0046872">
    <property type="term" value="F:metal ion binding"/>
    <property type="evidence" value="ECO:0007669"/>
    <property type="project" value="UniProtKB-KW"/>
</dbReference>
<protein>
    <recommendedName>
        <fullName evidence="9">Aminotransferase class V domain-containing protein</fullName>
    </recommendedName>
</protein>
<dbReference type="Gene3D" id="3.40.640.10">
    <property type="entry name" value="Type I PLP-dependent aspartate aminotransferase-like (Major domain)"/>
    <property type="match status" value="1"/>
</dbReference>
<dbReference type="InterPro" id="IPR015422">
    <property type="entry name" value="PyrdxlP-dep_Trfase_small"/>
</dbReference>
<dbReference type="PIRSF" id="PIRSF005572">
    <property type="entry name" value="NifS"/>
    <property type="match status" value="1"/>
</dbReference>
<keyword evidence="7" id="KW-0411">Iron-sulfur</keyword>
<dbReference type="Gene3D" id="3.90.1150.10">
    <property type="entry name" value="Aspartate Aminotransferase, domain 1"/>
    <property type="match status" value="1"/>
</dbReference>
<dbReference type="PANTHER" id="PTHR11601">
    <property type="entry name" value="CYSTEINE DESULFURYLASE FAMILY MEMBER"/>
    <property type="match status" value="1"/>
</dbReference>
<evidence type="ECO:0000256" key="5">
    <source>
        <dbReference type="ARBA" id="ARBA00022898"/>
    </source>
</evidence>
<comment type="caution">
    <text evidence="10">The sequence shown here is derived from an EMBL/GenBank/DDBJ whole genome shotgun (WGS) entry which is preliminary data.</text>
</comment>
<gene>
    <name evidence="10" type="ORF">A3F27_01940</name>
</gene>
<dbReference type="EMBL" id="MFLP01000013">
    <property type="protein sequence ID" value="OGG71148.1"/>
    <property type="molecule type" value="Genomic_DNA"/>
</dbReference>
<comment type="similarity">
    <text evidence="2">Belongs to the class-V pyridoxal-phosphate-dependent aminotransferase family. NifS/IscS subfamily.</text>
</comment>
<dbReference type="PANTHER" id="PTHR11601:SF34">
    <property type="entry name" value="CYSTEINE DESULFURASE"/>
    <property type="match status" value="1"/>
</dbReference>
<evidence type="ECO:0000256" key="6">
    <source>
        <dbReference type="ARBA" id="ARBA00023004"/>
    </source>
</evidence>
<dbReference type="InterPro" id="IPR015421">
    <property type="entry name" value="PyrdxlP-dep_Trfase_major"/>
</dbReference>
<dbReference type="InterPro" id="IPR015424">
    <property type="entry name" value="PyrdxlP-dep_Trfase"/>
</dbReference>
<feature type="domain" description="Aminotransferase class V" evidence="9">
    <location>
        <begin position="9"/>
        <end position="392"/>
    </location>
</feature>
<dbReference type="Gene3D" id="1.10.260.50">
    <property type="match status" value="1"/>
</dbReference>
<dbReference type="Pfam" id="PF00266">
    <property type="entry name" value="Aminotran_5"/>
    <property type="match status" value="1"/>
</dbReference>
<accession>A0A1F6EBU2</accession>
<organism evidence="10 11">
    <name type="scientific">Candidatus Kaiserbacteria bacterium RIFCSPHIGHO2_12_FULL_53_13</name>
    <dbReference type="NCBI Taxonomy" id="1798502"/>
    <lineage>
        <taxon>Bacteria</taxon>
        <taxon>Candidatus Kaiseribacteriota</taxon>
    </lineage>
</organism>
<evidence type="ECO:0000259" key="9">
    <source>
        <dbReference type="Pfam" id="PF00266"/>
    </source>
</evidence>
<evidence type="ECO:0000313" key="10">
    <source>
        <dbReference type="EMBL" id="OGG71148.1"/>
    </source>
</evidence>
<comment type="cofactor">
    <cofactor evidence="1">
        <name>pyridoxal 5'-phosphate</name>
        <dbReference type="ChEBI" id="CHEBI:597326"/>
    </cofactor>
</comment>
<evidence type="ECO:0000256" key="1">
    <source>
        <dbReference type="ARBA" id="ARBA00001933"/>
    </source>
</evidence>
<dbReference type="GO" id="GO:0051536">
    <property type="term" value="F:iron-sulfur cluster binding"/>
    <property type="evidence" value="ECO:0007669"/>
    <property type="project" value="UniProtKB-KW"/>
</dbReference>
<comment type="catalytic activity">
    <reaction evidence="8">
        <text>(sulfur carrier)-H + L-cysteine = (sulfur carrier)-SH + L-alanine</text>
        <dbReference type="Rhea" id="RHEA:43892"/>
        <dbReference type="Rhea" id="RHEA-COMP:14737"/>
        <dbReference type="Rhea" id="RHEA-COMP:14739"/>
        <dbReference type="ChEBI" id="CHEBI:29917"/>
        <dbReference type="ChEBI" id="CHEBI:35235"/>
        <dbReference type="ChEBI" id="CHEBI:57972"/>
        <dbReference type="ChEBI" id="CHEBI:64428"/>
        <dbReference type="EC" id="2.8.1.7"/>
    </reaction>
</comment>
<evidence type="ECO:0000256" key="4">
    <source>
        <dbReference type="ARBA" id="ARBA00022723"/>
    </source>
</evidence>
<dbReference type="InterPro" id="IPR000192">
    <property type="entry name" value="Aminotrans_V_dom"/>
</dbReference>
<dbReference type="AlphaFoldDB" id="A0A1F6EBU2"/>
<evidence type="ECO:0000256" key="8">
    <source>
        <dbReference type="ARBA" id="ARBA00050776"/>
    </source>
</evidence>
<dbReference type="Proteomes" id="UP000176689">
    <property type="component" value="Unassembled WGS sequence"/>
</dbReference>
<keyword evidence="5" id="KW-0663">Pyridoxal phosphate</keyword>
<evidence type="ECO:0000256" key="3">
    <source>
        <dbReference type="ARBA" id="ARBA00022679"/>
    </source>
</evidence>
<evidence type="ECO:0000313" key="11">
    <source>
        <dbReference type="Proteomes" id="UP000176689"/>
    </source>
</evidence>
<reference evidence="10 11" key="1">
    <citation type="journal article" date="2016" name="Nat. Commun.">
        <title>Thousands of microbial genomes shed light on interconnected biogeochemical processes in an aquifer system.</title>
        <authorList>
            <person name="Anantharaman K."/>
            <person name="Brown C.T."/>
            <person name="Hug L.A."/>
            <person name="Sharon I."/>
            <person name="Castelle C.J."/>
            <person name="Probst A.J."/>
            <person name="Thomas B.C."/>
            <person name="Singh A."/>
            <person name="Wilkins M.J."/>
            <person name="Karaoz U."/>
            <person name="Brodie E.L."/>
            <person name="Williams K.H."/>
            <person name="Hubbard S.S."/>
            <person name="Banfield J.F."/>
        </authorList>
    </citation>
    <scope>NUCLEOTIDE SEQUENCE [LARGE SCALE GENOMIC DNA]</scope>
</reference>
<keyword evidence="6" id="KW-0408">Iron</keyword>
<evidence type="ECO:0000256" key="2">
    <source>
        <dbReference type="ARBA" id="ARBA00006490"/>
    </source>
</evidence>
<name>A0A1F6EBU2_9BACT</name>
<evidence type="ECO:0000256" key="7">
    <source>
        <dbReference type="ARBA" id="ARBA00023014"/>
    </source>
</evidence>
<dbReference type="GO" id="GO:0031071">
    <property type="term" value="F:cysteine desulfurase activity"/>
    <property type="evidence" value="ECO:0007669"/>
    <property type="project" value="UniProtKB-EC"/>
</dbReference>